<feature type="domain" description="RNA polymerase sigma factor 70 region 4 type 2" evidence="8">
    <location>
        <begin position="125"/>
        <end position="174"/>
    </location>
</feature>
<keyword evidence="5 6" id="KW-0804">Transcription</keyword>
<dbReference type="NCBIfam" id="TIGR02937">
    <property type="entry name" value="sigma70-ECF"/>
    <property type="match status" value="1"/>
</dbReference>
<reference evidence="9 10" key="1">
    <citation type="submission" date="2020-04" db="EMBL/GenBank/DDBJ databases">
        <title>Metagenomic profiling of ammonia- and methane-oxidizing microorganisms in a Dutch drinking water treatment plant.</title>
        <authorList>
            <person name="Poghosyan L."/>
            <person name="Leucker S."/>
        </authorList>
    </citation>
    <scope>NUCLEOTIDE SEQUENCE [LARGE SCALE GENOMIC DNA]</scope>
    <source>
        <strain evidence="9">S-RSF-IL-03</strain>
    </source>
</reference>
<dbReference type="SUPFAM" id="SSF88946">
    <property type="entry name" value="Sigma2 domain of RNA polymerase sigma factors"/>
    <property type="match status" value="1"/>
</dbReference>
<dbReference type="InterPro" id="IPR036388">
    <property type="entry name" value="WH-like_DNA-bd_sf"/>
</dbReference>
<evidence type="ECO:0000256" key="3">
    <source>
        <dbReference type="ARBA" id="ARBA00023082"/>
    </source>
</evidence>
<gene>
    <name evidence="9" type="ORF">HOP12_05390</name>
</gene>
<dbReference type="GO" id="GO:0006352">
    <property type="term" value="P:DNA-templated transcription initiation"/>
    <property type="evidence" value="ECO:0007669"/>
    <property type="project" value="InterPro"/>
</dbReference>
<feature type="domain" description="RNA polymerase sigma-70 region 2" evidence="7">
    <location>
        <begin position="31"/>
        <end position="96"/>
    </location>
</feature>
<name>A0A849SQB0_UNCEI</name>
<keyword evidence="2 6" id="KW-0805">Transcription regulation</keyword>
<dbReference type="EMBL" id="JABFRW010000055">
    <property type="protein sequence ID" value="NOT33590.1"/>
    <property type="molecule type" value="Genomic_DNA"/>
</dbReference>
<protein>
    <recommendedName>
        <fullName evidence="6">RNA polymerase sigma factor</fullName>
    </recommendedName>
</protein>
<keyword evidence="3 6" id="KW-0731">Sigma factor</keyword>
<evidence type="ECO:0000256" key="4">
    <source>
        <dbReference type="ARBA" id="ARBA00023125"/>
    </source>
</evidence>
<dbReference type="AlphaFoldDB" id="A0A849SQB0"/>
<evidence type="ECO:0000256" key="6">
    <source>
        <dbReference type="RuleBase" id="RU000716"/>
    </source>
</evidence>
<dbReference type="SUPFAM" id="SSF88659">
    <property type="entry name" value="Sigma3 and sigma4 domains of RNA polymerase sigma factors"/>
    <property type="match status" value="1"/>
</dbReference>
<dbReference type="Gene3D" id="1.10.10.10">
    <property type="entry name" value="Winged helix-like DNA-binding domain superfamily/Winged helix DNA-binding domain"/>
    <property type="match status" value="1"/>
</dbReference>
<dbReference type="InterPro" id="IPR000838">
    <property type="entry name" value="RNA_pol_sigma70_ECF_CS"/>
</dbReference>
<evidence type="ECO:0000259" key="8">
    <source>
        <dbReference type="Pfam" id="PF08281"/>
    </source>
</evidence>
<dbReference type="PROSITE" id="PS01063">
    <property type="entry name" value="SIGMA70_ECF"/>
    <property type="match status" value="1"/>
</dbReference>
<dbReference type="InterPro" id="IPR013325">
    <property type="entry name" value="RNA_pol_sigma_r2"/>
</dbReference>
<dbReference type="Pfam" id="PF08281">
    <property type="entry name" value="Sigma70_r4_2"/>
    <property type="match status" value="1"/>
</dbReference>
<dbReference type="InterPro" id="IPR013249">
    <property type="entry name" value="RNA_pol_sigma70_r4_t2"/>
</dbReference>
<proteinExistence type="inferred from homology"/>
<dbReference type="InterPro" id="IPR007627">
    <property type="entry name" value="RNA_pol_sigma70_r2"/>
</dbReference>
<evidence type="ECO:0000313" key="9">
    <source>
        <dbReference type="EMBL" id="NOT33590.1"/>
    </source>
</evidence>
<comment type="caution">
    <text evidence="9">The sequence shown here is derived from an EMBL/GenBank/DDBJ whole genome shotgun (WGS) entry which is preliminary data.</text>
</comment>
<comment type="similarity">
    <text evidence="1 6">Belongs to the sigma-70 factor family. ECF subfamily.</text>
</comment>
<dbReference type="Gene3D" id="1.10.1740.10">
    <property type="match status" value="1"/>
</dbReference>
<evidence type="ECO:0000313" key="10">
    <source>
        <dbReference type="Proteomes" id="UP000580839"/>
    </source>
</evidence>
<evidence type="ECO:0000256" key="2">
    <source>
        <dbReference type="ARBA" id="ARBA00023015"/>
    </source>
</evidence>
<dbReference type="PANTHER" id="PTHR43133">
    <property type="entry name" value="RNA POLYMERASE ECF-TYPE SIGMA FACTO"/>
    <property type="match status" value="1"/>
</dbReference>
<dbReference type="Pfam" id="PF04542">
    <property type="entry name" value="Sigma70_r2"/>
    <property type="match status" value="1"/>
</dbReference>
<accession>A0A849SQB0</accession>
<organism evidence="9 10">
    <name type="scientific">Eiseniibacteriota bacterium</name>
    <dbReference type="NCBI Taxonomy" id="2212470"/>
    <lineage>
        <taxon>Bacteria</taxon>
        <taxon>Candidatus Eiseniibacteriota</taxon>
    </lineage>
</organism>
<dbReference type="GO" id="GO:0003677">
    <property type="term" value="F:DNA binding"/>
    <property type="evidence" value="ECO:0007669"/>
    <property type="project" value="UniProtKB-KW"/>
</dbReference>
<dbReference type="InterPro" id="IPR039425">
    <property type="entry name" value="RNA_pol_sigma-70-like"/>
</dbReference>
<dbReference type="InterPro" id="IPR014284">
    <property type="entry name" value="RNA_pol_sigma-70_dom"/>
</dbReference>
<dbReference type="GO" id="GO:0016987">
    <property type="term" value="F:sigma factor activity"/>
    <property type="evidence" value="ECO:0007669"/>
    <property type="project" value="UniProtKB-KW"/>
</dbReference>
<dbReference type="InterPro" id="IPR013324">
    <property type="entry name" value="RNA_pol_sigma_r3/r4-like"/>
</dbReference>
<evidence type="ECO:0000256" key="1">
    <source>
        <dbReference type="ARBA" id="ARBA00010641"/>
    </source>
</evidence>
<dbReference type="Proteomes" id="UP000580839">
    <property type="component" value="Unassembled WGS sequence"/>
</dbReference>
<dbReference type="CDD" id="cd06171">
    <property type="entry name" value="Sigma70_r4"/>
    <property type="match status" value="1"/>
</dbReference>
<dbReference type="PANTHER" id="PTHR43133:SF46">
    <property type="entry name" value="RNA POLYMERASE SIGMA-70 FACTOR ECF SUBFAMILY"/>
    <property type="match status" value="1"/>
</dbReference>
<sequence>MKSPPSSEIRSDDLVEARRAAAGDVRAFERLYRQHVGRVNALARRMAGTEDAEELTQEVFVRAWERLESFRGDSAFGTWLHRVAINFILTRRTRRNLEWSRRDDTEGALNQVPARVTAGEHGIDFERAIGRLPSGARQIFVMHDVEGFKHEEIAEALGVTTGTTKAQLHRARMLLRGHLE</sequence>
<keyword evidence="4 6" id="KW-0238">DNA-binding</keyword>
<evidence type="ECO:0000259" key="7">
    <source>
        <dbReference type="Pfam" id="PF04542"/>
    </source>
</evidence>
<evidence type="ECO:0000256" key="5">
    <source>
        <dbReference type="ARBA" id="ARBA00023163"/>
    </source>
</evidence>